<dbReference type="SMART" id="SM00225">
    <property type="entry name" value="BTB"/>
    <property type="match status" value="1"/>
</dbReference>
<gene>
    <name evidence="5" type="ORF">HU200_061165</name>
</gene>
<dbReference type="InterPro" id="IPR056423">
    <property type="entry name" value="BACK_BPM_SPOP"/>
</dbReference>
<dbReference type="Pfam" id="PF24570">
    <property type="entry name" value="BACK_BPM_SPOP"/>
    <property type="match status" value="1"/>
</dbReference>
<evidence type="ECO:0000313" key="6">
    <source>
        <dbReference type="Proteomes" id="UP000636709"/>
    </source>
</evidence>
<feature type="domain" description="BTB" evidence="3">
    <location>
        <begin position="189"/>
        <end position="258"/>
    </location>
</feature>
<dbReference type="PROSITE" id="PS50097">
    <property type="entry name" value="BTB"/>
    <property type="match status" value="1"/>
</dbReference>
<feature type="domain" description="MATH" evidence="4">
    <location>
        <begin position="22"/>
        <end position="149"/>
    </location>
</feature>
<dbReference type="GO" id="GO:0016567">
    <property type="term" value="P:protein ubiquitination"/>
    <property type="evidence" value="ECO:0007669"/>
    <property type="project" value="InterPro"/>
</dbReference>
<protein>
    <submittedName>
        <fullName evidence="5">Uncharacterized protein</fullName>
    </submittedName>
</protein>
<dbReference type="EMBL" id="JACEFO010002588">
    <property type="protein sequence ID" value="KAF8655420.1"/>
    <property type="molecule type" value="Genomic_DNA"/>
</dbReference>
<dbReference type="InterPro" id="IPR011333">
    <property type="entry name" value="SKP1/BTB/POZ_sf"/>
</dbReference>
<evidence type="ECO:0000256" key="2">
    <source>
        <dbReference type="ARBA" id="ARBA00010846"/>
    </source>
</evidence>
<dbReference type="CDD" id="cd00121">
    <property type="entry name" value="MATH"/>
    <property type="match status" value="1"/>
</dbReference>
<dbReference type="InterPro" id="IPR000210">
    <property type="entry name" value="BTB/POZ_dom"/>
</dbReference>
<evidence type="ECO:0000259" key="4">
    <source>
        <dbReference type="PROSITE" id="PS50144"/>
    </source>
</evidence>
<name>A0A835DY88_9POAL</name>
<comment type="similarity">
    <text evidence="2">Belongs to the Tdpoz family.</text>
</comment>
<dbReference type="CDD" id="cd18280">
    <property type="entry name" value="BTB_POZ_BPM_plant"/>
    <property type="match status" value="1"/>
</dbReference>
<dbReference type="Gene3D" id="3.30.710.10">
    <property type="entry name" value="Potassium Channel Kv1.1, Chain A"/>
    <property type="match status" value="1"/>
</dbReference>
<comment type="caution">
    <text evidence="5">The sequence shown here is derived from an EMBL/GenBank/DDBJ whole genome shotgun (WGS) entry which is preliminary data.</text>
</comment>
<evidence type="ECO:0000259" key="3">
    <source>
        <dbReference type="PROSITE" id="PS50097"/>
    </source>
</evidence>
<proteinExistence type="inferred from homology"/>
<dbReference type="SUPFAM" id="SSF54695">
    <property type="entry name" value="POZ domain"/>
    <property type="match status" value="1"/>
</dbReference>
<dbReference type="Gene3D" id="2.60.210.10">
    <property type="entry name" value="Apoptosis, Tumor Necrosis Factor Receptor Associated Protein 2, Chain A"/>
    <property type="match status" value="1"/>
</dbReference>
<dbReference type="OrthoDB" id="6496053at2759"/>
<dbReference type="PROSITE" id="PS50144">
    <property type="entry name" value="MATH"/>
    <property type="match status" value="1"/>
</dbReference>
<reference evidence="5" key="1">
    <citation type="submission" date="2020-07" db="EMBL/GenBank/DDBJ databases">
        <title>Genome sequence and genetic diversity analysis of an under-domesticated orphan crop, white fonio (Digitaria exilis).</title>
        <authorList>
            <person name="Bennetzen J.L."/>
            <person name="Chen S."/>
            <person name="Ma X."/>
            <person name="Wang X."/>
            <person name="Yssel A.E.J."/>
            <person name="Chaluvadi S.R."/>
            <person name="Johnson M."/>
            <person name="Gangashetty P."/>
            <person name="Hamidou F."/>
            <person name="Sanogo M.D."/>
            <person name="Zwaenepoel A."/>
            <person name="Wallace J."/>
            <person name="Van De Peer Y."/>
            <person name="Van Deynze A."/>
        </authorList>
    </citation>
    <scope>NUCLEOTIDE SEQUENCE</scope>
    <source>
        <tissue evidence="5">Leaves</tissue>
    </source>
</reference>
<dbReference type="Gene3D" id="1.25.40.420">
    <property type="match status" value="1"/>
</dbReference>
<dbReference type="Pfam" id="PF22486">
    <property type="entry name" value="MATH_2"/>
    <property type="match status" value="1"/>
</dbReference>
<comment type="pathway">
    <text evidence="1">Protein modification; protein ubiquitination.</text>
</comment>
<dbReference type="Proteomes" id="UP000636709">
    <property type="component" value="Unassembled WGS sequence"/>
</dbReference>
<organism evidence="5 6">
    <name type="scientific">Digitaria exilis</name>
    <dbReference type="NCBI Taxonomy" id="1010633"/>
    <lineage>
        <taxon>Eukaryota</taxon>
        <taxon>Viridiplantae</taxon>
        <taxon>Streptophyta</taxon>
        <taxon>Embryophyta</taxon>
        <taxon>Tracheophyta</taxon>
        <taxon>Spermatophyta</taxon>
        <taxon>Magnoliopsida</taxon>
        <taxon>Liliopsida</taxon>
        <taxon>Poales</taxon>
        <taxon>Poaceae</taxon>
        <taxon>PACMAD clade</taxon>
        <taxon>Panicoideae</taxon>
        <taxon>Panicodae</taxon>
        <taxon>Paniceae</taxon>
        <taxon>Anthephorinae</taxon>
        <taxon>Digitaria</taxon>
    </lineage>
</organism>
<keyword evidence="6" id="KW-1185">Reference proteome</keyword>
<accession>A0A835DY88</accession>
<dbReference type="SMART" id="SM00061">
    <property type="entry name" value="MATH"/>
    <property type="match status" value="1"/>
</dbReference>
<dbReference type="PANTHER" id="PTHR26379">
    <property type="entry name" value="BTB/POZ AND MATH DOMAIN-CONTAINING PROTEIN 1"/>
    <property type="match status" value="1"/>
</dbReference>
<dbReference type="PANTHER" id="PTHR26379:SF441">
    <property type="entry name" value="BTB DOMAIN-CONTAINING PROTEIN"/>
    <property type="match status" value="1"/>
</dbReference>
<dbReference type="Pfam" id="PF00651">
    <property type="entry name" value="BTB"/>
    <property type="match status" value="1"/>
</dbReference>
<sequence>MVAASERPRMRTASMCAAETARGTHSFKIAGHSLHKGLGVGKYIYSSTFAVDGHEWRISYYPDGFKEDSKEYVGVFLSILSISKGVEVRVVYDLRIVNQATGVSSSVFSSPTVYRDSERGFGAGKFMRRSILEASPFLQDDCLIIECDVTVIKTTRVEGITITSGFEVQVPPSDLSENLGRFKDSEDLADVTFKVKGEIVRAHKAVLAIRSPVFKAQLYGPMRGRGKRRTSINVEDMEPAVFKALIHFIYRDSLPTMDDLDRDESEEMIKHLLVAADRYGLERMKLLCERTLCKRLDVDSVATTLALADQHHCSSLKDVCIRFINSLNKMDDVIASQGYAHLKRACPAIFMDIWERSVKSRTI</sequence>
<evidence type="ECO:0000313" key="5">
    <source>
        <dbReference type="EMBL" id="KAF8655420.1"/>
    </source>
</evidence>
<dbReference type="InterPro" id="IPR008974">
    <property type="entry name" value="TRAF-like"/>
</dbReference>
<evidence type="ECO:0000256" key="1">
    <source>
        <dbReference type="ARBA" id="ARBA00004906"/>
    </source>
</evidence>
<dbReference type="InterPro" id="IPR002083">
    <property type="entry name" value="MATH/TRAF_dom"/>
</dbReference>
<dbReference type="AlphaFoldDB" id="A0A835DY88"/>
<dbReference type="InterPro" id="IPR045005">
    <property type="entry name" value="BPM1-6"/>
</dbReference>
<dbReference type="SUPFAM" id="SSF49599">
    <property type="entry name" value="TRAF domain-like"/>
    <property type="match status" value="1"/>
</dbReference>